<dbReference type="InterPro" id="IPR002646">
    <property type="entry name" value="PolA_pol_head_dom"/>
</dbReference>
<dbReference type="InterPro" id="IPR032810">
    <property type="entry name" value="CCA-adding_enz_C"/>
</dbReference>
<keyword evidence="6" id="KW-0547">Nucleotide-binding</keyword>
<dbReference type="NCBIfam" id="NF009814">
    <property type="entry name" value="PRK13299.1"/>
    <property type="match status" value="1"/>
</dbReference>
<dbReference type="OrthoDB" id="9805698at2"/>
<dbReference type="Gene3D" id="1.10.246.80">
    <property type="match status" value="1"/>
</dbReference>
<feature type="domain" description="Poly A polymerase head" evidence="10">
    <location>
        <begin position="22"/>
        <end position="141"/>
    </location>
</feature>
<dbReference type="AlphaFoldDB" id="A0A1I1AZ04"/>
<proteinExistence type="inferred from homology"/>
<evidence type="ECO:0000256" key="3">
    <source>
        <dbReference type="ARBA" id="ARBA00022694"/>
    </source>
</evidence>
<dbReference type="SUPFAM" id="SSF81301">
    <property type="entry name" value="Nucleotidyltransferase"/>
    <property type="match status" value="1"/>
</dbReference>
<evidence type="ECO:0000256" key="8">
    <source>
        <dbReference type="ARBA" id="ARBA00022884"/>
    </source>
</evidence>
<dbReference type="SUPFAM" id="SSF81891">
    <property type="entry name" value="Poly A polymerase C-terminal region-like"/>
    <property type="match status" value="1"/>
</dbReference>
<sequence length="424" mass="48161">MIQIPPNVQYILNTFKLNGYDAYIVGGCVRDSILNKTPNDWDITTNCKPEITQTLFNKTVPTGIKHGTITVILENENFEVTTFRTEGIYINNRTPSEVNFVSDIKEDLARRDFTINAMAFNPSNGLIDYFNGVNDLKNGVIKAVGNSDLRFKEDALRMLRAIRFSTTLNFTIEAKTFMAINKNNMLISNISMERINEEFCKILLDSNSSYGIVTLIQSGLLHYILPELCSSYKNNYDKFQTILHLLDRCPNKLNIKLALLLSSLSDSQEEIFTTSAKILRRLKFDNNTLNNVCLLIKQSKTFVYEKIPFNLKKFINKIGIQNLNDLFVLQILLLDSDIKRIKDIELTKNMVEGIVNSKEPLSIKDLAINGNDLLSMGIPKGTSIGLILNKLLDYILENPNRNTNSILMNMSKDIFTDLKNNINA</sequence>
<gene>
    <name evidence="13" type="ORF">SAMN04488528_10529</name>
</gene>
<dbReference type="InterPro" id="IPR032828">
    <property type="entry name" value="PolyA_RNA-bd"/>
</dbReference>
<dbReference type="InterPro" id="IPR043519">
    <property type="entry name" value="NT_sf"/>
</dbReference>
<dbReference type="GO" id="GO:0016779">
    <property type="term" value="F:nucleotidyltransferase activity"/>
    <property type="evidence" value="ECO:0007669"/>
    <property type="project" value="UniProtKB-KW"/>
</dbReference>
<evidence type="ECO:0000256" key="4">
    <source>
        <dbReference type="ARBA" id="ARBA00022695"/>
    </source>
</evidence>
<dbReference type="PANTHER" id="PTHR46173:SF1">
    <property type="entry name" value="CCA TRNA NUCLEOTIDYLTRANSFERASE 1, MITOCHONDRIAL"/>
    <property type="match status" value="1"/>
</dbReference>
<dbReference type="GO" id="GO:0000166">
    <property type="term" value="F:nucleotide binding"/>
    <property type="evidence" value="ECO:0007669"/>
    <property type="project" value="UniProtKB-KW"/>
</dbReference>
<dbReference type="Gene3D" id="1.10.3090.10">
    <property type="entry name" value="cca-adding enzyme, domain 2"/>
    <property type="match status" value="1"/>
</dbReference>
<dbReference type="Proteomes" id="UP000198619">
    <property type="component" value="Unassembled WGS sequence"/>
</dbReference>
<dbReference type="Pfam" id="PF13735">
    <property type="entry name" value="tRNA_NucTran2_2"/>
    <property type="match status" value="1"/>
</dbReference>
<keyword evidence="8 9" id="KW-0694">RNA-binding</keyword>
<evidence type="ECO:0000256" key="1">
    <source>
        <dbReference type="ARBA" id="ARBA00001946"/>
    </source>
</evidence>
<keyword evidence="5" id="KW-0479">Metal-binding</keyword>
<keyword evidence="14" id="KW-1185">Reference proteome</keyword>
<evidence type="ECO:0000313" key="13">
    <source>
        <dbReference type="EMBL" id="SFB42762.1"/>
    </source>
</evidence>
<name>A0A1I1AZ04_9CLOT</name>
<keyword evidence="4" id="KW-0548">Nucleotidyltransferase</keyword>
<keyword evidence="3" id="KW-0819">tRNA processing</keyword>
<feature type="domain" description="tRNA nucleotidyltransferase/poly(A) polymerase RNA and SrmB- binding" evidence="11">
    <location>
        <begin position="169"/>
        <end position="229"/>
    </location>
</feature>
<evidence type="ECO:0000313" key="14">
    <source>
        <dbReference type="Proteomes" id="UP000198619"/>
    </source>
</evidence>
<comment type="similarity">
    <text evidence="9">Belongs to the tRNA nucleotidyltransferase/poly(A) polymerase family.</text>
</comment>
<dbReference type="STRING" id="84698.SAMN04488528_10529"/>
<comment type="cofactor">
    <cofactor evidence="1">
        <name>Mg(2+)</name>
        <dbReference type="ChEBI" id="CHEBI:18420"/>
    </cofactor>
</comment>
<dbReference type="GO" id="GO:0008033">
    <property type="term" value="P:tRNA processing"/>
    <property type="evidence" value="ECO:0007669"/>
    <property type="project" value="UniProtKB-KW"/>
</dbReference>
<protein>
    <submittedName>
        <fullName evidence="13">tRNA nucleotidyltransferase (CCA-adding enzyme)</fullName>
    </submittedName>
</protein>
<reference evidence="13 14" key="1">
    <citation type="submission" date="2016-10" db="EMBL/GenBank/DDBJ databases">
        <authorList>
            <person name="de Groot N.N."/>
        </authorList>
    </citation>
    <scope>NUCLEOTIDE SEQUENCE [LARGE SCALE GENOMIC DNA]</scope>
    <source>
        <strain evidence="13 14">DSM 12271</strain>
    </source>
</reference>
<evidence type="ECO:0000256" key="7">
    <source>
        <dbReference type="ARBA" id="ARBA00022842"/>
    </source>
</evidence>
<dbReference type="GO" id="GO:0000049">
    <property type="term" value="F:tRNA binding"/>
    <property type="evidence" value="ECO:0007669"/>
    <property type="project" value="TreeGrafter"/>
</dbReference>
<dbReference type="InterPro" id="IPR050264">
    <property type="entry name" value="Bact_CCA-adding_enz_type3_sf"/>
</dbReference>
<accession>A0A1I1AZ04</accession>
<organism evidence="13 14">
    <name type="scientific">Clostridium frigidicarnis</name>
    <dbReference type="NCBI Taxonomy" id="84698"/>
    <lineage>
        <taxon>Bacteria</taxon>
        <taxon>Bacillati</taxon>
        <taxon>Bacillota</taxon>
        <taxon>Clostridia</taxon>
        <taxon>Eubacteriales</taxon>
        <taxon>Clostridiaceae</taxon>
        <taxon>Clostridium</taxon>
    </lineage>
</organism>
<dbReference type="CDD" id="cd05398">
    <property type="entry name" value="NT_ClassII-CCAase"/>
    <property type="match status" value="1"/>
</dbReference>
<evidence type="ECO:0000256" key="5">
    <source>
        <dbReference type="ARBA" id="ARBA00022723"/>
    </source>
</evidence>
<dbReference type="RefSeq" id="WP_090043045.1">
    <property type="nucleotide sequence ID" value="NZ_FOKI01000052.1"/>
</dbReference>
<evidence type="ECO:0000259" key="11">
    <source>
        <dbReference type="Pfam" id="PF12627"/>
    </source>
</evidence>
<dbReference type="Pfam" id="PF01743">
    <property type="entry name" value="PolyA_pol"/>
    <property type="match status" value="1"/>
</dbReference>
<dbReference type="Pfam" id="PF12627">
    <property type="entry name" value="PolyA_pol_RNAbd"/>
    <property type="match status" value="1"/>
</dbReference>
<evidence type="ECO:0000256" key="2">
    <source>
        <dbReference type="ARBA" id="ARBA00022679"/>
    </source>
</evidence>
<keyword evidence="7" id="KW-0460">Magnesium</keyword>
<dbReference type="GO" id="GO:0046872">
    <property type="term" value="F:metal ion binding"/>
    <property type="evidence" value="ECO:0007669"/>
    <property type="project" value="UniProtKB-KW"/>
</dbReference>
<evidence type="ECO:0000256" key="9">
    <source>
        <dbReference type="RuleBase" id="RU003953"/>
    </source>
</evidence>
<evidence type="ECO:0000256" key="6">
    <source>
        <dbReference type="ARBA" id="ARBA00022741"/>
    </source>
</evidence>
<evidence type="ECO:0000259" key="12">
    <source>
        <dbReference type="Pfam" id="PF13735"/>
    </source>
</evidence>
<keyword evidence="2 9" id="KW-0808">Transferase</keyword>
<dbReference type="EMBL" id="FOKI01000052">
    <property type="protein sequence ID" value="SFB42762.1"/>
    <property type="molecule type" value="Genomic_DNA"/>
</dbReference>
<dbReference type="PANTHER" id="PTHR46173">
    <property type="entry name" value="CCA TRNA NUCLEOTIDYLTRANSFERASE 1, MITOCHONDRIAL"/>
    <property type="match status" value="1"/>
</dbReference>
<evidence type="ECO:0000259" key="10">
    <source>
        <dbReference type="Pfam" id="PF01743"/>
    </source>
</evidence>
<feature type="domain" description="CCA-adding enzyme C-terminal" evidence="12">
    <location>
        <begin position="275"/>
        <end position="409"/>
    </location>
</feature>
<dbReference type="Gene3D" id="3.30.460.10">
    <property type="entry name" value="Beta Polymerase, domain 2"/>
    <property type="match status" value="1"/>
</dbReference>